<keyword evidence="3" id="KW-1185">Reference proteome</keyword>
<feature type="compositionally biased region" description="Polar residues" evidence="1">
    <location>
        <begin position="71"/>
        <end position="84"/>
    </location>
</feature>
<dbReference type="Proteomes" id="UP000821837">
    <property type="component" value="Chromosome 3"/>
</dbReference>
<sequence length="108" mass="11805">MGDFGRPQGAARCRLPFIIALMRLPEALNQISEVRHIIHADDVAISNRSGNLGRIEEALQQAATVVQSITRMSGQSASTPNPKSSYVELRHPTIHPSTYDSAEPQLKS</sequence>
<reference evidence="2" key="1">
    <citation type="journal article" date="2020" name="Cell">
        <title>Large-Scale Comparative Analyses of Tick Genomes Elucidate Their Genetic Diversity and Vector Capacities.</title>
        <authorList>
            <consortium name="Tick Genome and Microbiome Consortium (TIGMIC)"/>
            <person name="Jia N."/>
            <person name="Wang J."/>
            <person name="Shi W."/>
            <person name="Du L."/>
            <person name="Sun Y."/>
            <person name="Zhan W."/>
            <person name="Jiang J.F."/>
            <person name="Wang Q."/>
            <person name="Zhang B."/>
            <person name="Ji P."/>
            <person name="Bell-Sakyi L."/>
            <person name="Cui X.M."/>
            <person name="Yuan T.T."/>
            <person name="Jiang B.G."/>
            <person name="Yang W.F."/>
            <person name="Lam T.T."/>
            <person name="Chang Q.C."/>
            <person name="Ding S.J."/>
            <person name="Wang X.J."/>
            <person name="Zhu J.G."/>
            <person name="Ruan X.D."/>
            <person name="Zhao L."/>
            <person name="Wei J.T."/>
            <person name="Ye R.Z."/>
            <person name="Que T.C."/>
            <person name="Du C.H."/>
            <person name="Zhou Y.H."/>
            <person name="Cheng J.X."/>
            <person name="Dai P.F."/>
            <person name="Guo W.B."/>
            <person name="Han X.H."/>
            <person name="Huang E.J."/>
            <person name="Li L.F."/>
            <person name="Wei W."/>
            <person name="Gao Y.C."/>
            <person name="Liu J.Z."/>
            <person name="Shao H.Z."/>
            <person name="Wang X."/>
            <person name="Wang C.C."/>
            <person name="Yang T.C."/>
            <person name="Huo Q.B."/>
            <person name="Li W."/>
            <person name="Chen H.Y."/>
            <person name="Chen S.E."/>
            <person name="Zhou L.G."/>
            <person name="Ni X.B."/>
            <person name="Tian J.H."/>
            <person name="Sheng Y."/>
            <person name="Liu T."/>
            <person name="Pan Y.S."/>
            <person name="Xia L.Y."/>
            <person name="Li J."/>
            <person name="Zhao F."/>
            <person name="Cao W.C."/>
        </authorList>
    </citation>
    <scope>NUCLEOTIDE SEQUENCE</scope>
    <source>
        <strain evidence="2">Rsan-2018</strain>
    </source>
</reference>
<evidence type="ECO:0000313" key="2">
    <source>
        <dbReference type="EMBL" id="KAH7961594.1"/>
    </source>
</evidence>
<feature type="region of interest" description="Disordered" evidence="1">
    <location>
        <begin position="71"/>
        <end position="108"/>
    </location>
</feature>
<evidence type="ECO:0000313" key="3">
    <source>
        <dbReference type="Proteomes" id="UP000821837"/>
    </source>
</evidence>
<comment type="caution">
    <text evidence="2">The sequence shown here is derived from an EMBL/GenBank/DDBJ whole genome shotgun (WGS) entry which is preliminary data.</text>
</comment>
<protein>
    <submittedName>
        <fullName evidence="2">Uncharacterized protein</fullName>
    </submittedName>
</protein>
<evidence type="ECO:0000256" key="1">
    <source>
        <dbReference type="SAM" id="MobiDB-lite"/>
    </source>
</evidence>
<dbReference type="EMBL" id="JABSTV010001249">
    <property type="protein sequence ID" value="KAH7961594.1"/>
    <property type="molecule type" value="Genomic_DNA"/>
</dbReference>
<dbReference type="AlphaFoldDB" id="A0A9D4PZD7"/>
<accession>A0A9D4PZD7</accession>
<name>A0A9D4PZD7_RHISA</name>
<reference evidence="2" key="2">
    <citation type="submission" date="2021-09" db="EMBL/GenBank/DDBJ databases">
        <authorList>
            <person name="Jia N."/>
            <person name="Wang J."/>
            <person name="Shi W."/>
            <person name="Du L."/>
            <person name="Sun Y."/>
            <person name="Zhan W."/>
            <person name="Jiang J."/>
            <person name="Wang Q."/>
            <person name="Zhang B."/>
            <person name="Ji P."/>
            <person name="Sakyi L.B."/>
            <person name="Cui X."/>
            <person name="Yuan T."/>
            <person name="Jiang B."/>
            <person name="Yang W."/>
            <person name="Lam T.T.-Y."/>
            <person name="Chang Q."/>
            <person name="Ding S."/>
            <person name="Wang X."/>
            <person name="Zhu J."/>
            <person name="Ruan X."/>
            <person name="Zhao L."/>
            <person name="Wei J."/>
            <person name="Que T."/>
            <person name="Du C."/>
            <person name="Cheng J."/>
            <person name="Dai P."/>
            <person name="Han X."/>
            <person name="Huang E."/>
            <person name="Gao Y."/>
            <person name="Liu J."/>
            <person name="Shao H."/>
            <person name="Ye R."/>
            <person name="Li L."/>
            <person name="Wei W."/>
            <person name="Wang X."/>
            <person name="Wang C."/>
            <person name="Huo Q."/>
            <person name="Li W."/>
            <person name="Guo W."/>
            <person name="Chen H."/>
            <person name="Chen S."/>
            <person name="Zhou L."/>
            <person name="Zhou L."/>
            <person name="Ni X."/>
            <person name="Tian J."/>
            <person name="Zhou Y."/>
            <person name="Sheng Y."/>
            <person name="Liu T."/>
            <person name="Pan Y."/>
            <person name="Xia L."/>
            <person name="Li J."/>
            <person name="Zhao F."/>
            <person name="Cao W."/>
        </authorList>
    </citation>
    <scope>NUCLEOTIDE SEQUENCE</scope>
    <source>
        <strain evidence="2">Rsan-2018</strain>
        <tissue evidence="2">Larvae</tissue>
    </source>
</reference>
<organism evidence="2 3">
    <name type="scientific">Rhipicephalus sanguineus</name>
    <name type="common">Brown dog tick</name>
    <name type="synonym">Ixodes sanguineus</name>
    <dbReference type="NCBI Taxonomy" id="34632"/>
    <lineage>
        <taxon>Eukaryota</taxon>
        <taxon>Metazoa</taxon>
        <taxon>Ecdysozoa</taxon>
        <taxon>Arthropoda</taxon>
        <taxon>Chelicerata</taxon>
        <taxon>Arachnida</taxon>
        <taxon>Acari</taxon>
        <taxon>Parasitiformes</taxon>
        <taxon>Ixodida</taxon>
        <taxon>Ixodoidea</taxon>
        <taxon>Ixodidae</taxon>
        <taxon>Rhipicephalinae</taxon>
        <taxon>Rhipicephalus</taxon>
        <taxon>Rhipicephalus</taxon>
    </lineage>
</organism>
<gene>
    <name evidence="2" type="ORF">HPB52_010712</name>
</gene>
<proteinExistence type="predicted"/>